<dbReference type="Proteomes" id="UP000232806">
    <property type="component" value="Chromosome"/>
</dbReference>
<dbReference type="SUPFAM" id="SSF53756">
    <property type="entry name" value="UDP-Glycosyltransferase/glycogen phosphorylase"/>
    <property type="match status" value="1"/>
</dbReference>
<dbReference type="GeneID" id="35124443"/>
<feature type="domain" description="Glycosyltransferase subfamily 4-like N-terminal" evidence="2">
    <location>
        <begin position="16"/>
        <end position="211"/>
    </location>
</feature>
<evidence type="ECO:0000313" key="6">
    <source>
        <dbReference type="Proteomes" id="UP000591058"/>
    </source>
</evidence>
<evidence type="ECO:0000259" key="1">
    <source>
        <dbReference type="Pfam" id="PF00534"/>
    </source>
</evidence>
<dbReference type="CDD" id="cd03801">
    <property type="entry name" value="GT4_PimA-like"/>
    <property type="match status" value="1"/>
</dbReference>
<gene>
    <name evidence="3" type="ORF">BK007_10795</name>
    <name evidence="4" type="ORF">HG719_04200</name>
</gene>
<keyword evidence="3" id="KW-0808">Transferase</keyword>
<accession>A0A2H4VEH7</accession>
<dbReference type="InterPro" id="IPR050194">
    <property type="entry name" value="Glycosyltransferase_grp1"/>
</dbReference>
<dbReference type="EMBL" id="CP017766">
    <property type="protein sequence ID" value="AUB56450.1"/>
    <property type="molecule type" value="Genomic_DNA"/>
</dbReference>
<dbReference type="PANTHER" id="PTHR45947">
    <property type="entry name" value="SULFOQUINOVOSYL TRANSFERASE SQD2"/>
    <property type="match status" value="1"/>
</dbReference>
<dbReference type="Pfam" id="PF13439">
    <property type="entry name" value="Glyco_transf_4"/>
    <property type="match status" value="1"/>
</dbReference>
<dbReference type="GO" id="GO:0016757">
    <property type="term" value="F:glycosyltransferase activity"/>
    <property type="evidence" value="ECO:0007669"/>
    <property type="project" value="InterPro"/>
</dbReference>
<dbReference type="InterPro" id="IPR028098">
    <property type="entry name" value="Glyco_trans_4-like_N"/>
</dbReference>
<feature type="domain" description="Glycosyl transferase family 1" evidence="1">
    <location>
        <begin position="213"/>
        <end position="373"/>
    </location>
</feature>
<dbReference type="EMBL" id="JABBYL010000014">
    <property type="protein sequence ID" value="NMO09039.1"/>
    <property type="molecule type" value="Genomic_DNA"/>
</dbReference>
<organism evidence="3 5">
    <name type="scientific">Methanobacterium subterraneum</name>
    <dbReference type="NCBI Taxonomy" id="59277"/>
    <lineage>
        <taxon>Archaea</taxon>
        <taxon>Methanobacteriati</taxon>
        <taxon>Methanobacteriota</taxon>
        <taxon>Methanomada group</taxon>
        <taxon>Methanobacteria</taxon>
        <taxon>Methanobacteriales</taxon>
        <taxon>Methanobacteriaceae</taxon>
        <taxon>Methanobacterium</taxon>
    </lineage>
</organism>
<dbReference type="RefSeq" id="WP_100906431.1">
    <property type="nucleotide sequence ID" value="NZ_CP017766.1"/>
</dbReference>
<evidence type="ECO:0000259" key="2">
    <source>
        <dbReference type="Pfam" id="PF13439"/>
    </source>
</evidence>
<dbReference type="AlphaFoldDB" id="A0A2H4VEH7"/>
<dbReference type="PANTHER" id="PTHR45947:SF3">
    <property type="entry name" value="SULFOQUINOVOSYL TRANSFERASE SQD2"/>
    <property type="match status" value="1"/>
</dbReference>
<evidence type="ECO:0000313" key="3">
    <source>
        <dbReference type="EMBL" id="AUB56450.1"/>
    </source>
</evidence>
<dbReference type="Gene3D" id="3.40.50.2000">
    <property type="entry name" value="Glycogen Phosphorylase B"/>
    <property type="match status" value="2"/>
</dbReference>
<evidence type="ECO:0000313" key="4">
    <source>
        <dbReference type="EMBL" id="NMO09039.1"/>
    </source>
</evidence>
<dbReference type="InterPro" id="IPR001296">
    <property type="entry name" value="Glyco_trans_1"/>
</dbReference>
<name>A0A2H4VEH7_9EURY</name>
<reference evidence="3 5" key="1">
    <citation type="submission" date="2016-10" db="EMBL/GenBank/DDBJ databases">
        <title>Comparative genomics between deep and shallow subseafloor isolates.</title>
        <authorList>
            <person name="Ishii S."/>
            <person name="Miller J.R."/>
            <person name="Sutton G."/>
            <person name="Suzuki S."/>
            <person name="Methe B."/>
            <person name="Inagaki F."/>
            <person name="Imachi H."/>
        </authorList>
    </citation>
    <scope>NUCLEOTIDE SEQUENCE [LARGE SCALE GENOMIC DNA]</scope>
    <source>
        <strain evidence="3 5">MO-MB1</strain>
    </source>
</reference>
<dbReference type="OrthoDB" id="132546at2157"/>
<protein>
    <submittedName>
        <fullName evidence="3">Glycosyl transferase</fullName>
    </submittedName>
    <submittedName>
        <fullName evidence="4">Glycosyltransferase family 4 protein</fullName>
    </submittedName>
</protein>
<evidence type="ECO:0000313" key="5">
    <source>
        <dbReference type="Proteomes" id="UP000232806"/>
    </source>
</evidence>
<proteinExistence type="predicted"/>
<dbReference type="Pfam" id="PF00534">
    <property type="entry name" value="Glycos_transf_1"/>
    <property type="match status" value="1"/>
</dbReference>
<reference evidence="4 6" key="2">
    <citation type="submission" date="2020-04" db="EMBL/GenBank/DDBJ databases">
        <title>Draft genome of Methanobacterium subterraneum isolated from animal feces.</title>
        <authorList>
            <person name="Ouboter H.T."/>
            <person name="Berger S."/>
            <person name="Gungor E."/>
            <person name="Jetten M.S.M."/>
            <person name="Welte C.U."/>
        </authorList>
    </citation>
    <scope>NUCLEOTIDE SEQUENCE [LARGE SCALE GENOMIC DNA]</scope>
    <source>
        <strain evidence="4">HO_2020</strain>
    </source>
</reference>
<dbReference type="Proteomes" id="UP000591058">
    <property type="component" value="Unassembled WGS sequence"/>
</dbReference>
<sequence>MEQRLKIAVFHNLPSGGAKRALYDHVKYLINSGNIVDVFIPSTANEEYLPLKEIATHVKVYPVHKNISSFLLSFMRYRLPVGELSNLENAQKLIADEINGGDYDVVFCEQDQYSMTPFILKYIKKPFVYYCQQPLRHDEAILKKIAKNKSGIKDSLKGLVYRYIDNRFVAIDKKLAESAKYTLANSYFSRESILKTYGINSYVCYLGINTELFKPVEVLKKNMVLSVGSYISMKGHDFIIKSLAYIDPGIRPKFVLIANNGDNDWKQYLEELAESLDVDMEILTLIDDDRLVELYNQAQLILYSPHLEPFGLVPLESMACGTPVVAVKEGGVRETVIHNKTGLLTERDEELFSSAVKELLQDENKRYEYSKNSVELVRNYWTLAEAGKRLDWHLKRAKNSK</sequence>